<dbReference type="eggNOG" id="COG1073">
    <property type="taxonomic scope" value="Bacteria"/>
</dbReference>
<accession>M2YAW8</accession>
<dbReference type="Proteomes" id="UP000011744">
    <property type="component" value="Unassembled WGS sequence"/>
</dbReference>
<comment type="caution">
    <text evidence="1">The sequence shown here is derived from an EMBL/GenBank/DDBJ whole genome shotgun (WGS) entry which is preliminary data.</text>
</comment>
<dbReference type="EMBL" id="AONQ01000022">
    <property type="protein sequence ID" value="EME70136.1"/>
    <property type="molecule type" value="Genomic_DNA"/>
</dbReference>
<dbReference type="SUPFAM" id="SSF53474">
    <property type="entry name" value="alpha/beta-Hydrolases"/>
    <property type="match status" value="1"/>
</dbReference>
<evidence type="ECO:0000313" key="1">
    <source>
        <dbReference type="EMBL" id="EME70136.1"/>
    </source>
</evidence>
<dbReference type="STRING" id="1244869.H261_10034"/>
<sequence>MAALILFLLNGCAGSPFADRASSARAIASEKGWTGLVLADSAFPLQAYMAPPRPTELLTIYIEGDGLAWRSRYVPSADPTPRDPVGLRLAVADPASAVAYLARPCQYQTSSMCSVAAWTSDRFSPAAVAATNSAIDRLKILFSARRVLLAGYSGGGVMAAVVAAGRTDVAGLLTIAAPLDVGAWVRHHDVAPLSGSLDPVQCCAPLLARLPQRHVVGLRDDVVPRSVVDSYRRALPAAAAAGVLGVDSDHHCCYVTVWPGLAPRLRQAILAKEE</sequence>
<organism evidence="1 2">
    <name type="scientific">Paramagnetospirillum caucaseum</name>
    <dbReference type="NCBI Taxonomy" id="1244869"/>
    <lineage>
        <taxon>Bacteria</taxon>
        <taxon>Pseudomonadati</taxon>
        <taxon>Pseudomonadota</taxon>
        <taxon>Alphaproteobacteria</taxon>
        <taxon>Rhodospirillales</taxon>
        <taxon>Magnetospirillaceae</taxon>
        <taxon>Paramagnetospirillum</taxon>
    </lineage>
</organism>
<proteinExistence type="predicted"/>
<dbReference type="InterPro" id="IPR029058">
    <property type="entry name" value="AB_hydrolase_fold"/>
</dbReference>
<dbReference type="PATRIC" id="fig|1244869.3.peg.2029"/>
<evidence type="ECO:0000313" key="2">
    <source>
        <dbReference type="Proteomes" id="UP000011744"/>
    </source>
</evidence>
<gene>
    <name evidence="1" type="ORF">H261_10034</name>
</gene>
<protein>
    <recommendedName>
        <fullName evidence="3">Alpha/beta hydrolase</fullName>
    </recommendedName>
</protein>
<reference evidence="1 2" key="1">
    <citation type="journal article" date="2014" name="Genome Announc.">
        <title>Draft Genome Sequence of Magnetospirillum sp. Strain SO-1, a Freshwater Magnetotactic Bacterium Isolated from the Ol'khovka River, Russia.</title>
        <authorList>
            <person name="Grouzdev D.S."/>
            <person name="Dziuba M.V."/>
            <person name="Sukhacheva M.S."/>
            <person name="Mardanov A.V."/>
            <person name="Beletskiy A.V."/>
            <person name="Kuznetsov B.B."/>
            <person name="Skryabin K.G."/>
        </authorList>
    </citation>
    <scope>NUCLEOTIDE SEQUENCE [LARGE SCALE GENOMIC DNA]</scope>
    <source>
        <strain evidence="1 2">SO-1</strain>
    </source>
</reference>
<name>M2YAW8_9PROT</name>
<dbReference type="AlphaFoldDB" id="M2YAW8"/>
<dbReference type="OrthoDB" id="5451115at2"/>
<dbReference type="RefSeq" id="WP_008616955.1">
    <property type="nucleotide sequence ID" value="NZ_AONQ01000022.1"/>
</dbReference>
<dbReference type="Gene3D" id="3.40.50.1820">
    <property type="entry name" value="alpha/beta hydrolase"/>
    <property type="match status" value="1"/>
</dbReference>
<evidence type="ECO:0008006" key="3">
    <source>
        <dbReference type="Google" id="ProtNLM"/>
    </source>
</evidence>
<keyword evidence="2" id="KW-1185">Reference proteome</keyword>